<feature type="compositionally biased region" description="Low complexity" evidence="2">
    <location>
        <begin position="22"/>
        <end position="34"/>
    </location>
</feature>
<dbReference type="eggNOG" id="COG1664">
    <property type="taxonomic scope" value="Bacteria"/>
</dbReference>
<accession>B0SYL1</accession>
<dbReference type="AlphaFoldDB" id="B0SYL1"/>
<evidence type="ECO:0000256" key="1">
    <source>
        <dbReference type="ARBA" id="ARBA00044755"/>
    </source>
</evidence>
<dbReference type="KEGG" id="cak:Caul_4257"/>
<sequence precursor="true">MFAKKKDTAPASAIAPLASMEPTQAAPAATSAAPQPRPRPASMIAQGVAIKGDVSGDGELHLDCVLQGDIRVGKLVLGPNARVEGALFAQVVEVHGRVTGAISAKQVRLYGTAVVEGDITHEQLAMETGAEFQGRSLKFQRPAATPPAAAAPGSLPVASAGHVPAHAVYPE</sequence>
<reference evidence="3" key="1">
    <citation type="submission" date="2008-01" db="EMBL/GenBank/DDBJ databases">
        <title>Complete sequence of chromosome of Caulobacter sp. K31.</title>
        <authorList>
            <consortium name="US DOE Joint Genome Institute"/>
            <person name="Copeland A."/>
            <person name="Lucas S."/>
            <person name="Lapidus A."/>
            <person name="Barry K."/>
            <person name="Glavina del Rio T."/>
            <person name="Dalin E."/>
            <person name="Tice H."/>
            <person name="Pitluck S."/>
            <person name="Bruce D."/>
            <person name="Goodwin L."/>
            <person name="Thompson L.S."/>
            <person name="Brettin T."/>
            <person name="Detter J.C."/>
            <person name="Han C."/>
            <person name="Schmutz J."/>
            <person name="Larimer F."/>
            <person name="Land M."/>
            <person name="Hauser L."/>
            <person name="Kyrpides N."/>
            <person name="Kim E."/>
            <person name="Stephens C."/>
            <person name="Richardson P."/>
        </authorList>
    </citation>
    <scope>NUCLEOTIDE SEQUENCE [LARGE SCALE GENOMIC DNA]</scope>
    <source>
        <strain evidence="3">K31</strain>
    </source>
</reference>
<protein>
    <recommendedName>
        <fullName evidence="4">Cell shape determination protein CcmA</fullName>
    </recommendedName>
</protein>
<evidence type="ECO:0000256" key="2">
    <source>
        <dbReference type="SAM" id="MobiDB-lite"/>
    </source>
</evidence>
<evidence type="ECO:0008006" key="4">
    <source>
        <dbReference type="Google" id="ProtNLM"/>
    </source>
</evidence>
<dbReference type="HOGENOM" id="CLU_072799_1_2_5"/>
<proteinExistence type="inferred from homology"/>
<dbReference type="PANTHER" id="PTHR35024">
    <property type="entry name" value="HYPOTHETICAL CYTOSOLIC PROTEIN"/>
    <property type="match status" value="1"/>
</dbReference>
<gene>
    <name evidence="3" type="ordered locus">Caul_4257</name>
</gene>
<dbReference type="InterPro" id="IPR007607">
    <property type="entry name" value="BacA/B"/>
</dbReference>
<organism evidence="3">
    <name type="scientific">Caulobacter sp. (strain K31)</name>
    <dbReference type="NCBI Taxonomy" id="366602"/>
    <lineage>
        <taxon>Bacteria</taxon>
        <taxon>Pseudomonadati</taxon>
        <taxon>Pseudomonadota</taxon>
        <taxon>Alphaproteobacteria</taxon>
        <taxon>Caulobacterales</taxon>
        <taxon>Caulobacteraceae</taxon>
        <taxon>Caulobacter</taxon>
    </lineage>
</organism>
<dbReference type="PANTHER" id="PTHR35024:SF4">
    <property type="entry name" value="POLYMER-FORMING CYTOSKELETAL PROTEIN"/>
    <property type="match status" value="1"/>
</dbReference>
<dbReference type="EMBL" id="CP000927">
    <property type="protein sequence ID" value="ABZ73378.1"/>
    <property type="molecule type" value="Genomic_DNA"/>
</dbReference>
<dbReference type="OrthoDB" id="5738271at2"/>
<name>B0SYL1_CAUSK</name>
<dbReference type="Pfam" id="PF04519">
    <property type="entry name" value="Bactofilin"/>
    <property type="match status" value="1"/>
</dbReference>
<evidence type="ECO:0000313" key="3">
    <source>
        <dbReference type="EMBL" id="ABZ73378.1"/>
    </source>
</evidence>
<feature type="region of interest" description="Disordered" evidence="2">
    <location>
        <begin position="1"/>
        <end position="40"/>
    </location>
</feature>
<dbReference type="STRING" id="366602.Caul_4257"/>
<comment type="similarity">
    <text evidence="1">Belongs to the bactofilin family.</text>
</comment>